<dbReference type="PROSITE" id="PS51257">
    <property type="entry name" value="PROKAR_LIPOPROTEIN"/>
    <property type="match status" value="1"/>
</dbReference>
<accession>A0A937D775</accession>
<dbReference type="EMBL" id="JAERQJ010000001">
    <property type="protein sequence ID" value="MBL0682810.1"/>
    <property type="molecule type" value="Genomic_DNA"/>
</dbReference>
<feature type="signal peptide" evidence="1">
    <location>
        <begin position="1"/>
        <end position="21"/>
    </location>
</feature>
<gene>
    <name evidence="2" type="ORF">JJQ60_04725</name>
</gene>
<name>A0A937D775_9FLAO</name>
<dbReference type="Proteomes" id="UP000651057">
    <property type="component" value="Unassembled WGS sequence"/>
</dbReference>
<evidence type="ECO:0000313" key="2">
    <source>
        <dbReference type="EMBL" id="MBL0682810.1"/>
    </source>
</evidence>
<reference evidence="2" key="1">
    <citation type="submission" date="2021-01" db="EMBL/GenBank/DDBJ databases">
        <authorList>
            <person name="Zhong Y.L."/>
        </authorList>
    </citation>
    <scope>NUCLEOTIDE SEQUENCE</scope>
    <source>
        <strain evidence="2">KCTC 23302</strain>
    </source>
</reference>
<comment type="caution">
    <text evidence="2">The sequence shown here is derived from an EMBL/GenBank/DDBJ whole genome shotgun (WGS) entry which is preliminary data.</text>
</comment>
<keyword evidence="3" id="KW-1185">Reference proteome</keyword>
<keyword evidence="1" id="KW-0732">Signal</keyword>
<protein>
    <submittedName>
        <fullName evidence="2">Uncharacterized protein</fullName>
    </submittedName>
</protein>
<sequence length="49" mass="5601">MKTIKTLFVILFFGTMFIACENDTVDEEIGIEVNDDIRGEDDEGYVKPE</sequence>
<evidence type="ECO:0000313" key="3">
    <source>
        <dbReference type="Proteomes" id="UP000651057"/>
    </source>
</evidence>
<proteinExistence type="predicted"/>
<organism evidence="2 3">
    <name type="scientific">Aquimarina mytili</name>
    <dbReference type="NCBI Taxonomy" id="874423"/>
    <lineage>
        <taxon>Bacteria</taxon>
        <taxon>Pseudomonadati</taxon>
        <taxon>Bacteroidota</taxon>
        <taxon>Flavobacteriia</taxon>
        <taxon>Flavobacteriales</taxon>
        <taxon>Flavobacteriaceae</taxon>
        <taxon>Aquimarina</taxon>
    </lineage>
</organism>
<evidence type="ECO:0000256" key="1">
    <source>
        <dbReference type="SAM" id="SignalP"/>
    </source>
</evidence>
<dbReference type="AlphaFoldDB" id="A0A937D775"/>
<feature type="chain" id="PRO_5037303644" evidence="1">
    <location>
        <begin position="22"/>
        <end position="49"/>
    </location>
</feature>
<dbReference type="RefSeq" id="WP_201917132.1">
    <property type="nucleotide sequence ID" value="NZ_BAABAX010000021.1"/>
</dbReference>